<feature type="chain" id="PRO_5003080078" evidence="2">
    <location>
        <begin position="28"/>
        <end position="872"/>
    </location>
</feature>
<feature type="domain" description="SLH" evidence="3">
    <location>
        <begin position="81"/>
        <end position="144"/>
    </location>
</feature>
<dbReference type="EMBL" id="CP002028">
    <property type="protein sequence ID" value="ADG83703.1"/>
    <property type="molecule type" value="Genomic_DNA"/>
</dbReference>
<keyword evidence="2" id="KW-0732">Signal</keyword>
<dbReference type="InterPro" id="IPR001119">
    <property type="entry name" value="SLH_dom"/>
</dbReference>
<reference evidence="4 5" key="1">
    <citation type="submission" date="2010-05" db="EMBL/GenBank/DDBJ databases">
        <title>Complete sequence of Thermincola sp. JR.</title>
        <authorList>
            <consortium name="US DOE Joint Genome Institute"/>
            <person name="Lucas S."/>
            <person name="Copeland A."/>
            <person name="Lapidus A."/>
            <person name="Cheng J.-F."/>
            <person name="Bruce D."/>
            <person name="Goodwin L."/>
            <person name="Pitluck S."/>
            <person name="Chertkov O."/>
            <person name="Detter J.C."/>
            <person name="Han C."/>
            <person name="Tapia R."/>
            <person name="Land M."/>
            <person name="Hauser L."/>
            <person name="Kyrpides N."/>
            <person name="Mikhailova N."/>
            <person name="Hazen T.C."/>
            <person name="Woyke T."/>
        </authorList>
    </citation>
    <scope>NUCLEOTIDE SEQUENCE [LARGE SCALE GENOMIC DNA]</scope>
    <source>
        <strain evidence="4 5">JR</strain>
    </source>
</reference>
<name>D5XD27_THEPJ</name>
<evidence type="ECO:0000256" key="1">
    <source>
        <dbReference type="ARBA" id="ARBA00022737"/>
    </source>
</evidence>
<protein>
    <submittedName>
        <fullName evidence="4">S-layer domain protein</fullName>
    </submittedName>
</protein>
<accession>D5XD27</accession>
<sequence length="872" mass="94471" precursor="true">MKKFKRIIALVTVAMFVLSFAAPAAFAKTTDDAVGRLNALGIVVGYGDGSFKPEQNITRAEYAAIVVQALGLGEAAKYVKGNTKFKDVKADHWASGVINVAVSQGILAGYPDGTFKPEKNVSYNEAITMVVRMLGYADTMDNPVYPTSFVAKAAELKILDDMSVTDYAAPATRGNVFMLADNALDTEIWQLTGTDNDGKKHYGTIPGDTLLKVKQKVTELADNYITDAGIGISGVSNDYVKFNGTEYKWSLGKSAMDFVGLKGKAYIQDKGTDKKFVAFKPVGSIITGKVDKVNGSTKIKLYGQDEKELVSDWVYVIHGQKNAADTNWFNNTNLQGHWVTLALDDNGKVVSIIMKDPDGASMVKSVNTSDKKIELKNAATIDLKNVDAKNQEIYKNGKPATLADIKAGDTLIYYSKDTSHYSIYVTDTEVKGKLESAAACGDNKSFKLVIDGKTYYSRPEGIYTSTDGLDSISTKVADNSGLTDLGADFVTKNVTVKLDALGLVEYLYTGTASDTQDATGFDAFVNEIYTDTSSGNQNAKIVVTKLDGTKVTYDIDNDDYTYDTNYPRRTVDSGIAKRAVINATTSEAVYSLTFAKISLNSAGKVDTLTNISSAPNAATNAVNKDQNYVVTTVGNKFADSNTKIVRVKKWGNNDTDQNFAYEVEISSWDSGKGFLYDNWSSTGFTAYYKDSKLKYVYIESTASISSDYLEAYVDATGVVVGSGKFGITILQPGDNQSKQTYEVTDSNYNEASEQAALKTSGRGEVIIFKFNNDKTKIEKIVVPTGTDNISLTVDSYDTLSSVYDIKPISGSNVQATKDVKVFVLDGNGIKAGSMSDVSNGKTIYLYNTKDKDGKVTNPPGDSIYDVIVVDAR</sequence>
<keyword evidence="1" id="KW-0677">Repeat</keyword>
<feature type="signal peptide" evidence="2">
    <location>
        <begin position="1"/>
        <end position="27"/>
    </location>
</feature>
<gene>
    <name evidence="4" type="ordered locus">TherJR_2871</name>
</gene>
<evidence type="ECO:0000259" key="3">
    <source>
        <dbReference type="PROSITE" id="PS51272"/>
    </source>
</evidence>
<keyword evidence="5" id="KW-1185">Reference proteome</keyword>
<dbReference type="Proteomes" id="UP000002377">
    <property type="component" value="Chromosome"/>
</dbReference>
<dbReference type="Pfam" id="PF00395">
    <property type="entry name" value="SLH"/>
    <property type="match status" value="2"/>
</dbReference>
<dbReference type="STRING" id="635013.TherJR_2871"/>
<dbReference type="PROSITE" id="PS51272">
    <property type="entry name" value="SLH"/>
    <property type="match status" value="2"/>
</dbReference>
<dbReference type="PANTHER" id="PTHR43308:SF5">
    <property type="entry name" value="S-LAYER PROTEIN _ PEPTIDOGLYCAN ENDO-BETA-N-ACETYLGLUCOSAMINIDASE"/>
    <property type="match status" value="1"/>
</dbReference>
<dbReference type="InterPro" id="IPR051465">
    <property type="entry name" value="Cell_Envelope_Struct_Comp"/>
</dbReference>
<dbReference type="eggNOG" id="COG3420">
    <property type="taxonomic scope" value="Bacteria"/>
</dbReference>
<feature type="domain" description="SLH" evidence="3">
    <location>
        <begin position="17"/>
        <end position="80"/>
    </location>
</feature>
<dbReference type="HOGENOM" id="CLU_329260_0_0_9"/>
<dbReference type="RefSeq" id="WP_013121693.1">
    <property type="nucleotide sequence ID" value="NC_014152.1"/>
</dbReference>
<dbReference type="PANTHER" id="PTHR43308">
    <property type="entry name" value="OUTER MEMBRANE PROTEIN ALPHA-RELATED"/>
    <property type="match status" value="1"/>
</dbReference>
<evidence type="ECO:0000256" key="2">
    <source>
        <dbReference type="SAM" id="SignalP"/>
    </source>
</evidence>
<evidence type="ECO:0000313" key="5">
    <source>
        <dbReference type="Proteomes" id="UP000002377"/>
    </source>
</evidence>
<organism evidence="4 5">
    <name type="scientific">Thermincola potens (strain JR)</name>
    <dbReference type="NCBI Taxonomy" id="635013"/>
    <lineage>
        <taxon>Bacteria</taxon>
        <taxon>Bacillati</taxon>
        <taxon>Bacillota</taxon>
        <taxon>Clostridia</taxon>
        <taxon>Eubacteriales</taxon>
        <taxon>Thermincolaceae</taxon>
        <taxon>Thermincola</taxon>
    </lineage>
</organism>
<evidence type="ECO:0000313" key="4">
    <source>
        <dbReference type="EMBL" id="ADG83703.1"/>
    </source>
</evidence>
<dbReference type="KEGG" id="tjr:TherJR_2871"/>
<proteinExistence type="predicted"/>
<dbReference type="OrthoDB" id="1706086at2"/>
<dbReference type="AlphaFoldDB" id="D5XD27"/>